<keyword evidence="3" id="KW-1185">Reference proteome</keyword>
<gene>
    <name evidence="2" type="ORF">P8C59_006139</name>
</gene>
<accession>A0AAD9I738</accession>
<organism evidence="2 3">
    <name type="scientific">Phyllachora maydis</name>
    <dbReference type="NCBI Taxonomy" id="1825666"/>
    <lineage>
        <taxon>Eukaryota</taxon>
        <taxon>Fungi</taxon>
        <taxon>Dikarya</taxon>
        <taxon>Ascomycota</taxon>
        <taxon>Pezizomycotina</taxon>
        <taxon>Sordariomycetes</taxon>
        <taxon>Sordariomycetidae</taxon>
        <taxon>Phyllachorales</taxon>
        <taxon>Phyllachoraceae</taxon>
        <taxon>Phyllachora</taxon>
    </lineage>
</organism>
<reference evidence="2" key="1">
    <citation type="journal article" date="2023" name="Mol. Plant Microbe Interact.">
        <title>Elucidating the Obligate Nature and Biological Capacity of an Invasive Fungal Corn Pathogen.</title>
        <authorList>
            <person name="MacCready J.S."/>
            <person name="Roggenkamp E.M."/>
            <person name="Gdanetz K."/>
            <person name="Chilvers M.I."/>
        </authorList>
    </citation>
    <scope>NUCLEOTIDE SEQUENCE</scope>
    <source>
        <strain evidence="2">PM02</strain>
    </source>
</reference>
<evidence type="ECO:0000313" key="2">
    <source>
        <dbReference type="EMBL" id="KAK2071735.1"/>
    </source>
</evidence>
<feature type="compositionally biased region" description="Basic and acidic residues" evidence="1">
    <location>
        <begin position="136"/>
        <end position="149"/>
    </location>
</feature>
<proteinExistence type="predicted"/>
<evidence type="ECO:0000313" key="3">
    <source>
        <dbReference type="Proteomes" id="UP001217918"/>
    </source>
</evidence>
<feature type="region of interest" description="Disordered" evidence="1">
    <location>
        <begin position="1"/>
        <end position="42"/>
    </location>
</feature>
<feature type="region of interest" description="Disordered" evidence="1">
    <location>
        <begin position="118"/>
        <end position="167"/>
    </location>
</feature>
<comment type="caution">
    <text evidence="2">The sequence shown here is derived from an EMBL/GenBank/DDBJ whole genome shotgun (WGS) entry which is preliminary data.</text>
</comment>
<protein>
    <submittedName>
        <fullName evidence="2">Uncharacterized protein</fullName>
    </submittedName>
</protein>
<sequence>MLAAHQDQENQVFSQPAGAAAKQSFQSKAPGARYPKTPLKVPLSDDNAARVFAGKSIIKTANNNENLTTIGRGAKGKNNIVTPLEPRTARAPLGNKTTNAKARAGQPAGVKDIVQPMEKSQTKATPAPRSRNGPSKVERLRLEVHGDKDPLEEEEDVEYAPPPVKAKPYESDLVPAHLLTFKGLKRENMLKGYYEHYYQDFDENGMSVKERELEEQRRRALQKGEEQICQDTENMNWSVSDVPESNDYFKKRQGDKHAAEGMFETSCSSALDAFAIDGVSTSKDEQA</sequence>
<dbReference type="AlphaFoldDB" id="A0AAD9I738"/>
<name>A0AAD9I738_9PEZI</name>
<dbReference type="Proteomes" id="UP001217918">
    <property type="component" value="Unassembled WGS sequence"/>
</dbReference>
<dbReference type="EMBL" id="JAQQPM010000005">
    <property type="protein sequence ID" value="KAK2071735.1"/>
    <property type="molecule type" value="Genomic_DNA"/>
</dbReference>
<evidence type="ECO:0000256" key="1">
    <source>
        <dbReference type="SAM" id="MobiDB-lite"/>
    </source>
</evidence>